<dbReference type="GO" id="GO:0030313">
    <property type="term" value="C:cell envelope"/>
    <property type="evidence" value="ECO:0007669"/>
    <property type="project" value="UniProtKB-SubCell"/>
</dbReference>
<keyword evidence="3" id="KW-1015">Disulfide bond</keyword>
<evidence type="ECO:0000313" key="8">
    <source>
        <dbReference type="Proteomes" id="UP000427906"/>
    </source>
</evidence>
<dbReference type="PANTHER" id="PTHR42852">
    <property type="entry name" value="THIOL:DISULFIDE INTERCHANGE PROTEIN DSBE"/>
    <property type="match status" value="1"/>
</dbReference>
<dbReference type="AlphaFoldDB" id="A0A5K7YSL9"/>
<evidence type="ECO:0000256" key="5">
    <source>
        <dbReference type="SAM" id="Phobius"/>
    </source>
</evidence>
<comment type="subcellular location">
    <subcellularLocation>
        <location evidence="1">Cell envelope</location>
    </subcellularLocation>
</comment>
<keyword evidence="2" id="KW-0201">Cytochrome c-type biogenesis</keyword>
<dbReference type="KEGG" id="dalk:DSCA_48990"/>
<dbReference type="GO" id="GO:0016491">
    <property type="term" value="F:oxidoreductase activity"/>
    <property type="evidence" value="ECO:0007669"/>
    <property type="project" value="InterPro"/>
</dbReference>
<evidence type="ECO:0000256" key="4">
    <source>
        <dbReference type="ARBA" id="ARBA00023284"/>
    </source>
</evidence>
<dbReference type="GO" id="GO:0017004">
    <property type="term" value="P:cytochrome complex assembly"/>
    <property type="evidence" value="ECO:0007669"/>
    <property type="project" value="UniProtKB-KW"/>
</dbReference>
<dbReference type="Pfam" id="PF08534">
    <property type="entry name" value="Redoxin"/>
    <property type="match status" value="1"/>
</dbReference>
<dbReference type="SUPFAM" id="SSF52833">
    <property type="entry name" value="Thioredoxin-like"/>
    <property type="match status" value="1"/>
</dbReference>
<keyword evidence="5" id="KW-0812">Transmembrane</keyword>
<dbReference type="InterPro" id="IPR017937">
    <property type="entry name" value="Thioredoxin_CS"/>
</dbReference>
<evidence type="ECO:0000259" key="6">
    <source>
        <dbReference type="PROSITE" id="PS51352"/>
    </source>
</evidence>
<gene>
    <name evidence="7" type="ORF">DSCA_48990</name>
</gene>
<dbReference type="CDD" id="cd02966">
    <property type="entry name" value="TlpA_like_family"/>
    <property type="match status" value="1"/>
</dbReference>
<dbReference type="InterPro" id="IPR036249">
    <property type="entry name" value="Thioredoxin-like_sf"/>
</dbReference>
<dbReference type="InterPro" id="IPR013740">
    <property type="entry name" value="Redoxin"/>
</dbReference>
<evidence type="ECO:0000313" key="7">
    <source>
        <dbReference type="EMBL" id="BBO70969.1"/>
    </source>
</evidence>
<dbReference type="InterPro" id="IPR013766">
    <property type="entry name" value="Thioredoxin_domain"/>
</dbReference>
<dbReference type="Gene3D" id="3.40.30.10">
    <property type="entry name" value="Glutaredoxin"/>
    <property type="match status" value="1"/>
</dbReference>
<dbReference type="InterPro" id="IPR050553">
    <property type="entry name" value="Thioredoxin_ResA/DsbE_sf"/>
</dbReference>
<dbReference type="PROSITE" id="PS00194">
    <property type="entry name" value="THIOREDOXIN_1"/>
    <property type="match status" value="1"/>
</dbReference>
<proteinExistence type="predicted"/>
<keyword evidence="5" id="KW-1133">Transmembrane helix</keyword>
<organism evidence="7 8">
    <name type="scientific">Desulfosarcina alkanivorans</name>
    <dbReference type="NCBI Taxonomy" id="571177"/>
    <lineage>
        <taxon>Bacteria</taxon>
        <taxon>Pseudomonadati</taxon>
        <taxon>Thermodesulfobacteriota</taxon>
        <taxon>Desulfobacteria</taxon>
        <taxon>Desulfobacterales</taxon>
        <taxon>Desulfosarcinaceae</taxon>
        <taxon>Desulfosarcina</taxon>
    </lineage>
</organism>
<dbReference type="PANTHER" id="PTHR42852:SF6">
    <property type="entry name" value="THIOL:DISULFIDE INTERCHANGE PROTEIN DSBE"/>
    <property type="match status" value="1"/>
</dbReference>
<keyword evidence="4" id="KW-0676">Redox-active center</keyword>
<evidence type="ECO:0000256" key="2">
    <source>
        <dbReference type="ARBA" id="ARBA00022748"/>
    </source>
</evidence>
<feature type="transmembrane region" description="Helical" evidence="5">
    <location>
        <begin position="12"/>
        <end position="32"/>
    </location>
</feature>
<evidence type="ECO:0000256" key="1">
    <source>
        <dbReference type="ARBA" id="ARBA00004196"/>
    </source>
</evidence>
<feature type="domain" description="Thioredoxin" evidence="6">
    <location>
        <begin position="47"/>
        <end position="190"/>
    </location>
</feature>
<accession>A0A5K7YSL9</accession>
<dbReference type="Proteomes" id="UP000427906">
    <property type="component" value="Chromosome"/>
</dbReference>
<dbReference type="OrthoDB" id="9813820at2"/>
<sequence>MSENSEQGTGIKFQNVFLVGLIVAGICIVILLQSKDALFNLNSTPSLKKGTPAPDFSLPDLNGKMVSLSDYKGKVILLNIWATWCPPCVQEMPSMEKLHQELKNENFAIVAVSIDSSGPQVVSPFMKKHNLSFLTLTDTKGIVKNLYHTTGVPESLIIDKSGNIVEKIIGPRDWATPEAIKYFRDLSNIQ</sequence>
<dbReference type="EMBL" id="AP021874">
    <property type="protein sequence ID" value="BBO70969.1"/>
    <property type="molecule type" value="Genomic_DNA"/>
</dbReference>
<keyword evidence="5" id="KW-0472">Membrane</keyword>
<dbReference type="RefSeq" id="WP_155318868.1">
    <property type="nucleotide sequence ID" value="NZ_AP021874.1"/>
</dbReference>
<dbReference type="PROSITE" id="PS51352">
    <property type="entry name" value="THIOREDOXIN_2"/>
    <property type="match status" value="1"/>
</dbReference>
<evidence type="ECO:0000256" key="3">
    <source>
        <dbReference type="ARBA" id="ARBA00023157"/>
    </source>
</evidence>
<name>A0A5K7YSL9_9BACT</name>
<reference evidence="7 8" key="1">
    <citation type="submission" date="2019-11" db="EMBL/GenBank/DDBJ databases">
        <title>Comparative genomics of hydrocarbon-degrading Desulfosarcina strains.</title>
        <authorList>
            <person name="Watanabe M."/>
            <person name="Kojima H."/>
            <person name="Fukui M."/>
        </authorList>
    </citation>
    <scope>NUCLEOTIDE SEQUENCE [LARGE SCALE GENOMIC DNA]</scope>
    <source>
        <strain evidence="7 8">PL12</strain>
    </source>
</reference>
<protein>
    <recommendedName>
        <fullName evidence="6">Thioredoxin domain-containing protein</fullName>
    </recommendedName>
</protein>
<keyword evidence="8" id="KW-1185">Reference proteome</keyword>